<dbReference type="InterPro" id="IPR039650">
    <property type="entry name" value="HdrA-like"/>
</dbReference>
<dbReference type="GeneID" id="78462735"/>
<dbReference type="STRING" id="1123265.GCA_000686625_00869"/>
<dbReference type="Proteomes" id="UP000308196">
    <property type="component" value="Chromosome"/>
</dbReference>
<evidence type="ECO:0000256" key="1">
    <source>
        <dbReference type="ARBA" id="ARBA00022485"/>
    </source>
</evidence>
<dbReference type="SUPFAM" id="SSF51905">
    <property type="entry name" value="FAD/NAD(P)-binding domain"/>
    <property type="match status" value="1"/>
</dbReference>
<keyword evidence="3" id="KW-0560">Oxidoreductase</keyword>
<sequence length="616" mass="68107">MKWFKTFFSLLLISITGAVCGQGIVSYDVLIMGGGASGVSAALQAARLGSKVLVVEETDWLGGMLTSAGVSAIDGNHKLPSGIWGEFRQELYNYYGGAKAVETGWVSNTLFEPSVGNRLLKKMVASEKNITVWYKSSLIDLKKLPRGWTVTIGQAGKKRTVGADMLIDATELGDLLPLAGVAYRIGMDSRYDTKEAYAPETANSIIQDLTYVAILKDYGPHANVILKKPKGYNPKEFEHACDVADPASHNNTPIIDCGQMITYGKLPNQKYMINWPKDGNDIYLNIIEKSSKERAIELQKAKDHTLRFIYHLQTKLGFSHLGLADDEFNTADKLPYIPYHRESRRAKGLVQLTLPYVQAPYEQDLPLYRTGGIVGDYTIDHHHLKNPDAPKIDFVKIRVPSYNVPLGSLIPDTVDDFIVAEKSISVSNIVAGATRLQPVVLGVGQAAGALAALAVKEGCSPRNLSVRQIQQVLLDNGAYLMPFIDVEVRDKRFQAIQRIGATGILKGRGVPYKWANQTWFYPEHRISEVDLINGMSSYYPVVSKIAGSGADVTARFFADLLLSVDPTLNKETLWQTITKQDSELLTRAEIAVLLDHILKPFSREVDYSGRLIDQRN</sequence>
<evidence type="ECO:0000256" key="2">
    <source>
        <dbReference type="ARBA" id="ARBA00022723"/>
    </source>
</evidence>
<keyword evidence="4" id="KW-0408">Iron</keyword>
<gene>
    <name evidence="6" type="ORF">NCTC11429_02001</name>
</gene>
<accession>A0A4U9V0G8</accession>
<dbReference type="PANTHER" id="PTHR43498:SF1">
    <property type="entry name" value="COB--COM HETERODISULFIDE REDUCTASE IRON-SULFUR SUBUNIT A"/>
    <property type="match status" value="1"/>
</dbReference>
<dbReference type="RefSeq" id="WP_028071869.1">
    <property type="nucleotide sequence ID" value="NZ_LR590484.1"/>
</dbReference>
<name>A0A4U9V0G8_9SPHI</name>
<evidence type="ECO:0000256" key="5">
    <source>
        <dbReference type="ARBA" id="ARBA00023014"/>
    </source>
</evidence>
<dbReference type="KEGG" id="stha:NCTC11429_02001"/>
<dbReference type="AlphaFoldDB" id="A0A4U9V0G8"/>
<dbReference type="EMBL" id="LR590484">
    <property type="protein sequence ID" value="VTR38222.1"/>
    <property type="molecule type" value="Genomic_DNA"/>
</dbReference>
<dbReference type="Pfam" id="PF12831">
    <property type="entry name" value="FAD_oxidored"/>
    <property type="match status" value="1"/>
</dbReference>
<organism evidence="6 7">
    <name type="scientific">Sphingobacterium thalpophilum</name>
    <dbReference type="NCBI Taxonomy" id="259"/>
    <lineage>
        <taxon>Bacteria</taxon>
        <taxon>Pseudomonadati</taxon>
        <taxon>Bacteroidota</taxon>
        <taxon>Sphingobacteriia</taxon>
        <taxon>Sphingobacteriales</taxon>
        <taxon>Sphingobacteriaceae</taxon>
        <taxon>Sphingobacterium</taxon>
    </lineage>
</organism>
<reference evidence="6 7" key="1">
    <citation type="submission" date="2019-05" db="EMBL/GenBank/DDBJ databases">
        <authorList>
            <consortium name="Pathogen Informatics"/>
        </authorList>
    </citation>
    <scope>NUCLEOTIDE SEQUENCE [LARGE SCALE GENOMIC DNA]</scope>
    <source>
        <strain evidence="6 7">NCTC11429</strain>
    </source>
</reference>
<keyword evidence="5" id="KW-0411">Iron-sulfur</keyword>
<evidence type="ECO:0000313" key="7">
    <source>
        <dbReference type="Proteomes" id="UP000308196"/>
    </source>
</evidence>
<evidence type="ECO:0000256" key="3">
    <source>
        <dbReference type="ARBA" id="ARBA00023002"/>
    </source>
</evidence>
<dbReference type="GO" id="GO:0046872">
    <property type="term" value="F:metal ion binding"/>
    <property type="evidence" value="ECO:0007669"/>
    <property type="project" value="UniProtKB-KW"/>
</dbReference>
<dbReference type="GO" id="GO:0016491">
    <property type="term" value="F:oxidoreductase activity"/>
    <property type="evidence" value="ECO:0007669"/>
    <property type="project" value="UniProtKB-KW"/>
</dbReference>
<keyword evidence="2" id="KW-0479">Metal-binding</keyword>
<dbReference type="Gene3D" id="3.50.50.60">
    <property type="entry name" value="FAD/NAD(P)-binding domain"/>
    <property type="match status" value="1"/>
</dbReference>
<evidence type="ECO:0000256" key="4">
    <source>
        <dbReference type="ARBA" id="ARBA00023004"/>
    </source>
</evidence>
<evidence type="ECO:0000313" key="6">
    <source>
        <dbReference type="EMBL" id="VTR38222.1"/>
    </source>
</evidence>
<dbReference type="InterPro" id="IPR036188">
    <property type="entry name" value="FAD/NAD-bd_sf"/>
</dbReference>
<protein>
    <submittedName>
        <fullName evidence="6">Putative FAD-binding dehydrogenase</fullName>
    </submittedName>
</protein>
<dbReference type="PANTHER" id="PTHR43498">
    <property type="entry name" value="FERREDOXIN:COB-COM HETERODISULFIDE REDUCTASE SUBUNIT A"/>
    <property type="match status" value="1"/>
</dbReference>
<keyword evidence="1" id="KW-0004">4Fe-4S</keyword>
<proteinExistence type="predicted"/>
<dbReference type="GO" id="GO:0051539">
    <property type="term" value="F:4 iron, 4 sulfur cluster binding"/>
    <property type="evidence" value="ECO:0007669"/>
    <property type="project" value="UniProtKB-KW"/>
</dbReference>